<dbReference type="PANTHER" id="PTHR10091">
    <property type="entry name" value="ALDOSE-1-EPIMERASE"/>
    <property type="match status" value="1"/>
</dbReference>
<comment type="caution">
    <text evidence="1">The sequence shown here is derived from an EMBL/GenBank/DDBJ whole genome shotgun (WGS) entry which is preliminary data.</text>
</comment>
<keyword evidence="2" id="KW-1185">Reference proteome</keyword>
<sequence>MSRFSVAETQLGSSPIVVVSSADGATEASIALHGATLLSWVVTDAGERIDLVDGYATEQELLEQHGVRNGIMAPFTNRVRDGRYEFGGEAFDLRGSSPTDPDLVLHGLIRERAFTVASVETGEDSAVIRLSSSALDGSVEGYPFVVRVDVEYAFSGHALRIRITGRNEGSVDAPFASGWHPYFRLGAAPVADLELTVPASVRVATDDDLIPFDGRAAFVALDDDDPLSFRSGRAVGDTAVDTYYTGLQGFEGGPFHTHLRDPTTGRALDVWQERGSMHVYTADHLAREPRGSIALEPVERLTNAFNRSDQRAHIVLAPGQERSFAFGVYLVPAASA</sequence>
<name>A0ABT2GL57_9MICO</name>
<gene>
    <name evidence="1" type="ORF">N1027_02265</name>
</gene>
<reference evidence="1" key="1">
    <citation type="submission" date="2022-08" db="EMBL/GenBank/DDBJ databases">
        <authorList>
            <person name="Deng Y."/>
            <person name="Han X.-F."/>
            <person name="Zhang Y.-Q."/>
        </authorList>
    </citation>
    <scope>NUCLEOTIDE SEQUENCE</scope>
    <source>
        <strain evidence="1">CPCC 205763</strain>
    </source>
</reference>
<evidence type="ECO:0000313" key="1">
    <source>
        <dbReference type="EMBL" id="MCS5716951.1"/>
    </source>
</evidence>
<dbReference type="RefSeq" id="WP_259504694.1">
    <property type="nucleotide sequence ID" value="NZ_JANLCM010000001.1"/>
</dbReference>
<proteinExistence type="predicted"/>
<dbReference type="SUPFAM" id="SSF74650">
    <property type="entry name" value="Galactose mutarotase-like"/>
    <property type="match status" value="1"/>
</dbReference>
<dbReference type="Proteomes" id="UP001165584">
    <property type="component" value="Unassembled WGS sequence"/>
</dbReference>
<dbReference type="InterPro" id="IPR014718">
    <property type="entry name" value="GH-type_carb-bd"/>
</dbReference>
<evidence type="ECO:0008006" key="3">
    <source>
        <dbReference type="Google" id="ProtNLM"/>
    </source>
</evidence>
<dbReference type="Pfam" id="PF01263">
    <property type="entry name" value="Aldose_epim"/>
    <property type="match status" value="1"/>
</dbReference>
<dbReference type="Gene3D" id="2.70.98.10">
    <property type="match status" value="1"/>
</dbReference>
<dbReference type="InterPro" id="IPR008183">
    <property type="entry name" value="Aldose_1/G6P_1-epimerase"/>
</dbReference>
<accession>A0ABT2GL57</accession>
<organism evidence="1 2">
    <name type="scientific">Herbiconiux aconitum</name>
    <dbReference type="NCBI Taxonomy" id="2970913"/>
    <lineage>
        <taxon>Bacteria</taxon>
        <taxon>Bacillati</taxon>
        <taxon>Actinomycetota</taxon>
        <taxon>Actinomycetes</taxon>
        <taxon>Micrococcales</taxon>
        <taxon>Microbacteriaceae</taxon>
        <taxon>Herbiconiux</taxon>
    </lineage>
</organism>
<dbReference type="EMBL" id="JANLCM010000001">
    <property type="protein sequence ID" value="MCS5716951.1"/>
    <property type="molecule type" value="Genomic_DNA"/>
</dbReference>
<dbReference type="InterPro" id="IPR011013">
    <property type="entry name" value="Gal_mutarotase_sf_dom"/>
</dbReference>
<evidence type="ECO:0000313" key="2">
    <source>
        <dbReference type="Proteomes" id="UP001165584"/>
    </source>
</evidence>
<dbReference type="PANTHER" id="PTHR10091:SF0">
    <property type="entry name" value="GALACTOSE MUTAROTASE"/>
    <property type="match status" value="1"/>
</dbReference>
<protein>
    <recommendedName>
        <fullName evidence="3">Aldose 1-epimerase</fullName>
    </recommendedName>
</protein>